<evidence type="ECO:0000256" key="2">
    <source>
        <dbReference type="SAM" id="Phobius"/>
    </source>
</evidence>
<dbReference type="PANTHER" id="PTHR30007">
    <property type="entry name" value="PHP DOMAIN PROTEIN"/>
    <property type="match status" value="1"/>
</dbReference>
<name>A0A7W9BF03_9SPHN</name>
<dbReference type="InterPro" id="IPR012337">
    <property type="entry name" value="RNaseH-like_sf"/>
</dbReference>
<feature type="transmembrane region" description="Helical" evidence="2">
    <location>
        <begin position="153"/>
        <end position="170"/>
    </location>
</feature>
<sequence>GSGSRTEDGHDRRDLPEGTPHGIESAGKKGDPGRLIGRTKGGMNTKLHAVSDADGRPLSFFMTAGPVSDYTGAAALLDDLPNAQWLLGDRGYDADWFRDALEAKGIQPCIPGRRSRNEPVRYDKRRYRRRSRIEIMFGRLKDWRRVATRYDRCPTVFFSAVALAATVIFWL</sequence>
<dbReference type="GO" id="GO:0003677">
    <property type="term" value="F:DNA binding"/>
    <property type="evidence" value="ECO:0007669"/>
    <property type="project" value="InterPro"/>
</dbReference>
<evidence type="ECO:0000313" key="5">
    <source>
        <dbReference type="Proteomes" id="UP000546200"/>
    </source>
</evidence>
<evidence type="ECO:0000259" key="3">
    <source>
        <dbReference type="Pfam" id="PF01609"/>
    </source>
</evidence>
<dbReference type="AlphaFoldDB" id="A0A7W9BF03"/>
<keyword evidence="5" id="KW-1185">Reference proteome</keyword>
<reference evidence="4 5" key="1">
    <citation type="submission" date="2020-08" db="EMBL/GenBank/DDBJ databases">
        <title>Genomic Encyclopedia of Type Strains, Phase IV (KMG-IV): sequencing the most valuable type-strain genomes for metagenomic binning, comparative biology and taxonomic classification.</title>
        <authorList>
            <person name="Goeker M."/>
        </authorList>
    </citation>
    <scope>NUCLEOTIDE SEQUENCE [LARGE SCALE GENOMIC DNA]</scope>
    <source>
        <strain evidence="4 5">DSM 100044</strain>
    </source>
</reference>
<feature type="compositionally biased region" description="Basic and acidic residues" evidence="1">
    <location>
        <begin position="1"/>
        <end position="16"/>
    </location>
</feature>
<feature type="region of interest" description="Disordered" evidence="1">
    <location>
        <begin position="1"/>
        <end position="43"/>
    </location>
</feature>
<comment type="caution">
    <text evidence="4">The sequence shown here is derived from an EMBL/GenBank/DDBJ whole genome shotgun (WGS) entry which is preliminary data.</text>
</comment>
<keyword evidence="2" id="KW-0472">Membrane</keyword>
<organism evidence="4 5">
    <name type="scientific">Sphingomonas aerophila</name>
    <dbReference type="NCBI Taxonomy" id="1344948"/>
    <lineage>
        <taxon>Bacteria</taxon>
        <taxon>Pseudomonadati</taxon>
        <taxon>Pseudomonadota</taxon>
        <taxon>Alphaproteobacteria</taxon>
        <taxon>Sphingomonadales</taxon>
        <taxon>Sphingomonadaceae</taxon>
        <taxon>Sphingomonas</taxon>
    </lineage>
</organism>
<dbReference type="InterPro" id="IPR002559">
    <property type="entry name" value="Transposase_11"/>
</dbReference>
<evidence type="ECO:0000313" key="4">
    <source>
        <dbReference type="EMBL" id="MBB5715828.1"/>
    </source>
</evidence>
<keyword evidence="2" id="KW-0812">Transmembrane</keyword>
<accession>A0A7W9BF03</accession>
<gene>
    <name evidence="4" type="ORF">FHS94_002685</name>
</gene>
<dbReference type="PANTHER" id="PTHR30007:SF1">
    <property type="entry name" value="BLR1914 PROTEIN"/>
    <property type="match status" value="1"/>
</dbReference>
<dbReference type="EMBL" id="JACIJK010000008">
    <property type="protein sequence ID" value="MBB5715828.1"/>
    <property type="molecule type" value="Genomic_DNA"/>
</dbReference>
<dbReference type="GO" id="GO:0006313">
    <property type="term" value="P:DNA transposition"/>
    <property type="evidence" value="ECO:0007669"/>
    <property type="project" value="InterPro"/>
</dbReference>
<protein>
    <submittedName>
        <fullName evidence="4">Transposase</fullName>
    </submittedName>
</protein>
<dbReference type="GO" id="GO:0004803">
    <property type="term" value="F:transposase activity"/>
    <property type="evidence" value="ECO:0007669"/>
    <property type="project" value="InterPro"/>
</dbReference>
<proteinExistence type="predicted"/>
<keyword evidence="2" id="KW-1133">Transmembrane helix</keyword>
<dbReference type="SUPFAM" id="SSF53098">
    <property type="entry name" value="Ribonuclease H-like"/>
    <property type="match status" value="1"/>
</dbReference>
<dbReference type="NCBIfam" id="NF033580">
    <property type="entry name" value="transpos_IS5_3"/>
    <property type="match status" value="1"/>
</dbReference>
<feature type="non-terminal residue" evidence="4">
    <location>
        <position position="1"/>
    </location>
</feature>
<dbReference type="Proteomes" id="UP000546200">
    <property type="component" value="Unassembled WGS sequence"/>
</dbReference>
<feature type="domain" description="Transposase IS4-like" evidence="3">
    <location>
        <begin position="31"/>
        <end position="152"/>
    </location>
</feature>
<evidence type="ECO:0000256" key="1">
    <source>
        <dbReference type="SAM" id="MobiDB-lite"/>
    </source>
</evidence>
<dbReference type="Pfam" id="PF01609">
    <property type="entry name" value="DDE_Tnp_1"/>
    <property type="match status" value="1"/>
</dbReference>